<keyword evidence="1" id="KW-0472">Membrane</keyword>
<feature type="non-terminal residue" evidence="2">
    <location>
        <position position="232"/>
    </location>
</feature>
<name>A0A372JPS7_9ACTN</name>
<feature type="transmembrane region" description="Helical" evidence="1">
    <location>
        <begin position="155"/>
        <end position="179"/>
    </location>
</feature>
<dbReference type="AlphaFoldDB" id="A0A372JPS7"/>
<reference evidence="2 3" key="1">
    <citation type="submission" date="2018-08" db="EMBL/GenBank/DDBJ databases">
        <title>Actinomadura jelena sp. nov., a novel Actinomycete isolated from soil in Chad.</title>
        <authorList>
            <person name="Shi L."/>
        </authorList>
    </citation>
    <scope>NUCLEOTIDE SEQUENCE [LARGE SCALE GENOMIC DNA]</scope>
    <source>
        <strain evidence="2 3">NEAU-G17</strain>
    </source>
</reference>
<proteinExistence type="predicted"/>
<evidence type="ECO:0000313" key="3">
    <source>
        <dbReference type="Proteomes" id="UP000261811"/>
    </source>
</evidence>
<evidence type="ECO:0000313" key="2">
    <source>
        <dbReference type="EMBL" id="RFU42022.1"/>
    </source>
</evidence>
<dbReference type="EMBL" id="QURH01000168">
    <property type="protein sequence ID" value="RFU42022.1"/>
    <property type="molecule type" value="Genomic_DNA"/>
</dbReference>
<protein>
    <submittedName>
        <fullName evidence="2">Uncharacterized protein</fullName>
    </submittedName>
</protein>
<comment type="caution">
    <text evidence="2">The sequence shown here is derived from an EMBL/GenBank/DDBJ whole genome shotgun (WGS) entry which is preliminary data.</text>
</comment>
<gene>
    <name evidence="2" type="ORF">DZF91_08685</name>
</gene>
<dbReference type="Proteomes" id="UP000261811">
    <property type="component" value="Unassembled WGS sequence"/>
</dbReference>
<organism evidence="2 3">
    <name type="scientific">Actinomadura logoneensis</name>
    <dbReference type="NCBI Taxonomy" id="2293572"/>
    <lineage>
        <taxon>Bacteria</taxon>
        <taxon>Bacillati</taxon>
        <taxon>Actinomycetota</taxon>
        <taxon>Actinomycetes</taxon>
        <taxon>Streptosporangiales</taxon>
        <taxon>Thermomonosporaceae</taxon>
        <taxon>Actinomadura</taxon>
    </lineage>
</organism>
<sequence length="232" mass="23960">MLTIGLMTRAEVPADAEIMEWRRSGFRTAALWMWPWCLLMATAAACAATAVSADAPYADDEALELVGGWCRDALGGLDGVPWAVVPLLVFLTVTHYACTAKALRAASGRPLPKGETFAVQIAAAAASRLVPAGLGSLAVLTRYLSRRGHSGAEGVAVVGLTRLAGGVSSLGLFFALGAGHLPNPSAIGSHLRHVRMPDGSATGLAVAVLGATTATLVARRRAAPDGRLARLR</sequence>
<evidence type="ECO:0000256" key="1">
    <source>
        <dbReference type="SAM" id="Phobius"/>
    </source>
</evidence>
<keyword evidence="1" id="KW-1133">Transmembrane helix</keyword>
<keyword evidence="1" id="KW-0812">Transmembrane</keyword>
<accession>A0A372JPS7</accession>
<feature type="transmembrane region" description="Helical" evidence="1">
    <location>
        <begin position="199"/>
        <end position="218"/>
    </location>
</feature>
<feature type="transmembrane region" description="Helical" evidence="1">
    <location>
        <begin position="29"/>
        <end position="51"/>
    </location>
</feature>
<keyword evidence="3" id="KW-1185">Reference proteome</keyword>